<protein>
    <submittedName>
        <fullName evidence="1">Uncharacterized protein</fullName>
    </submittedName>
</protein>
<dbReference type="RefSeq" id="WP_101769306.1">
    <property type="nucleotide sequence ID" value="NZ_BPPU01000001.1"/>
</dbReference>
<organism evidence="1 2">
    <name type="scientific">Photobacterium carnosum</name>
    <dbReference type="NCBI Taxonomy" id="2023717"/>
    <lineage>
        <taxon>Bacteria</taxon>
        <taxon>Pseudomonadati</taxon>
        <taxon>Pseudomonadota</taxon>
        <taxon>Gammaproteobacteria</taxon>
        <taxon>Vibrionales</taxon>
        <taxon>Vibrionaceae</taxon>
        <taxon>Photobacterium</taxon>
    </lineage>
</organism>
<dbReference type="Proteomes" id="UP000234420">
    <property type="component" value="Unassembled WGS sequence"/>
</dbReference>
<comment type="caution">
    <text evidence="1">The sequence shown here is derived from an EMBL/GenBank/DDBJ whole genome shotgun (WGS) entry which is preliminary data.</text>
</comment>
<evidence type="ECO:0000313" key="1">
    <source>
        <dbReference type="EMBL" id="PLC57407.1"/>
    </source>
</evidence>
<gene>
    <name evidence="1" type="ORF">CIK00_13140</name>
</gene>
<name>A0A2N4UQW0_9GAMM</name>
<evidence type="ECO:0000313" key="2">
    <source>
        <dbReference type="Proteomes" id="UP000234420"/>
    </source>
</evidence>
<reference evidence="1 2" key="1">
    <citation type="journal article" date="2018" name="Syst. Appl. Microbiol.">
        <title>Photobacterium carnosum sp. nov., isolated from spoiled modified atmosphere packaged poultry meat.</title>
        <authorList>
            <person name="Hilgarth M."/>
            <person name="Fuertes S."/>
            <person name="Ehrmann M."/>
            <person name="Vogel R.F."/>
        </authorList>
    </citation>
    <scope>NUCLEOTIDE SEQUENCE [LARGE SCALE GENOMIC DNA]</scope>
    <source>
        <strain evidence="1 2">TMW 2.2021</strain>
    </source>
</reference>
<sequence length="75" mass="8846">MTEASPHTNINWKQIKILIIDDQPSSALLSDSEHLTIIRKNDWIAEIRYYNIGFIVNFHHHHRHGVRPAYSFIPK</sequence>
<dbReference type="EMBL" id="NPIB01000016">
    <property type="protein sequence ID" value="PLC57407.1"/>
    <property type="molecule type" value="Genomic_DNA"/>
</dbReference>
<proteinExistence type="predicted"/>
<dbReference type="AlphaFoldDB" id="A0A2N4UQW0"/>
<keyword evidence="2" id="KW-1185">Reference proteome</keyword>
<accession>A0A2N4UQW0</accession>